<sequence length="234" mass="26249">METLLVDNPSQSPSISPFIADSEPADSEPPPILLLFHDISDDSDMDDSDTDNFNAYLYSVLAVPKTIAVPYKLQYRKTTTTTKPLPEAKKVVSFPYLIQAKRSPLLVESSKEVAEVADALFKNISVLLHLQTVYKEFPGLRCMIKKWDKELAEAQDILAVLTPFGCTTTCIEISIQKVKIKAVLDTGSPVNVASLKLVNNLKLSVTYNSHWWVFSQINTPKYKDVLFFLFISCR</sequence>
<reference evidence="1" key="1">
    <citation type="submission" date="2022-04" db="EMBL/GenBank/DDBJ databases">
        <title>Genome of the entomopathogenic fungus Entomophthora muscae.</title>
        <authorList>
            <person name="Elya C."/>
            <person name="Lovett B.R."/>
            <person name="Lee E."/>
            <person name="Macias A.M."/>
            <person name="Hajek A.E."/>
            <person name="De Bivort B.L."/>
            <person name="Kasson M.T."/>
            <person name="De Fine Licht H.H."/>
            <person name="Stajich J.E."/>
        </authorList>
    </citation>
    <scope>NUCLEOTIDE SEQUENCE</scope>
    <source>
        <strain evidence="1">Berkeley</strain>
    </source>
</reference>
<dbReference type="Proteomes" id="UP001165960">
    <property type="component" value="Unassembled WGS sequence"/>
</dbReference>
<dbReference type="EMBL" id="QTSX02000146">
    <property type="protein sequence ID" value="KAJ9088174.1"/>
    <property type="molecule type" value="Genomic_DNA"/>
</dbReference>
<evidence type="ECO:0000313" key="1">
    <source>
        <dbReference type="EMBL" id="KAJ9088174.1"/>
    </source>
</evidence>
<accession>A0ACC2UMM0</accession>
<proteinExistence type="predicted"/>
<organism evidence="1 2">
    <name type="scientific">Entomophthora muscae</name>
    <dbReference type="NCBI Taxonomy" id="34485"/>
    <lineage>
        <taxon>Eukaryota</taxon>
        <taxon>Fungi</taxon>
        <taxon>Fungi incertae sedis</taxon>
        <taxon>Zoopagomycota</taxon>
        <taxon>Entomophthoromycotina</taxon>
        <taxon>Entomophthoromycetes</taxon>
        <taxon>Entomophthorales</taxon>
        <taxon>Entomophthoraceae</taxon>
        <taxon>Entomophthora</taxon>
    </lineage>
</organism>
<comment type="caution">
    <text evidence="1">The sequence shown here is derived from an EMBL/GenBank/DDBJ whole genome shotgun (WGS) entry which is preliminary data.</text>
</comment>
<evidence type="ECO:0000313" key="2">
    <source>
        <dbReference type="Proteomes" id="UP001165960"/>
    </source>
</evidence>
<protein>
    <submittedName>
        <fullName evidence="1">Uncharacterized protein</fullName>
    </submittedName>
</protein>
<name>A0ACC2UMM0_9FUNG</name>
<gene>
    <name evidence="1" type="ORF">DSO57_1025726</name>
</gene>
<keyword evidence="2" id="KW-1185">Reference proteome</keyword>